<gene>
    <name evidence="1" type="ORF">KUTeg_024094</name>
</gene>
<evidence type="ECO:0000313" key="1">
    <source>
        <dbReference type="EMBL" id="KAJ8297563.1"/>
    </source>
</evidence>
<evidence type="ECO:0000313" key="2">
    <source>
        <dbReference type="Proteomes" id="UP001217089"/>
    </source>
</evidence>
<proteinExistence type="predicted"/>
<accession>A0ABQ9DWC0</accession>
<comment type="caution">
    <text evidence="1">The sequence shown here is derived from an EMBL/GenBank/DDBJ whole genome shotgun (WGS) entry which is preliminary data.</text>
</comment>
<protein>
    <submittedName>
        <fullName evidence="1">Uncharacterized protein</fullName>
    </submittedName>
</protein>
<dbReference type="Proteomes" id="UP001217089">
    <property type="component" value="Unassembled WGS sequence"/>
</dbReference>
<organism evidence="1 2">
    <name type="scientific">Tegillarca granosa</name>
    <name type="common">Malaysian cockle</name>
    <name type="synonym">Anadara granosa</name>
    <dbReference type="NCBI Taxonomy" id="220873"/>
    <lineage>
        <taxon>Eukaryota</taxon>
        <taxon>Metazoa</taxon>
        <taxon>Spiralia</taxon>
        <taxon>Lophotrochozoa</taxon>
        <taxon>Mollusca</taxon>
        <taxon>Bivalvia</taxon>
        <taxon>Autobranchia</taxon>
        <taxon>Pteriomorphia</taxon>
        <taxon>Arcoida</taxon>
        <taxon>Arcoidea</taxon>
        <taxon>Arcidae</taxon>
        <taxon>Tegillarca</taxon>
    </lineage>
</organism>
<reference evidence="1 2" key="1">
    <citation type="submission" date="2022-12" db="EMBL/GenBank/DDBJ databases">
        <title>Chromosome-level genome of Tegillarca granosa.</title>
        <authorList>
            <person name="Kim J."/>
        </authorList>
    </citation>
    <scope>NUCLEOTIDE SEQUENCE [LARGE SCALE GENOMIC DNA]</scope>
    <source>
        <strain evidence="1">Teg-2019</strain>
        <tissue evidence="1">Adductor muscle</tissue>
    </source>
</reference>
<sequence>MSQVHKLPNMQKLPESFKFSRKGTVQNQMQFQRLTSMYHLNGVRSVNWINVIYTTSWNLVILTTGYEFDIANTYELCTEKIQ</sequence>
<keyword evidence="2" id="KW-1185">Reference proteome</keyword>
<name>A0ABQ9DWC0_TEGGR</name>
<dbReference type="EMBL" id="JARBDR010000923">
    <property type="protein sequence ID" value="KAJ8297563.1"/>
    <property type="molecule type" value="Genomic_DNA"/>
</dbReference>